<name>A0A674E1N2_SALTR</name>
<dbReference type="Pfam" id="PF02931">
    <property type="entry name" value="Neur_chan_LBD"/>
    <property type="match status" value="1"/>
</dbReference>
<dbReference type="InterPro" id="IPR038050">
    <property type="entry name" value="Neuro_actylchol_rec"/>
</dbReference>
<feature type="transmembrane region" description="Helical" evidence="7">
    <location>
        <begin position="316"/>
        <end position="338"/>
    </location>
</feature>
<dbReference type="InterPro" id="IPR006029">
    <property type="entry name" value="Neurotrans-gated_channel_TM"/>
</dbReference>
<dbReference type="PRINTS" id="PR00252">
    <property type="entry name" value="NRIONCHANNEL"/>
</dbReference>
<evidence type="ECO:0000313" key="10">
    <source>
        <dbReference type="Ensembl" id="ENSSTUP00000102202.1"/>
    </source>
</evidence>
<evidence type="ECO:0000256" key="5">
    <source>
        <dbReference type="ARBA" id="ARBA00038451"/>
    </source>
</evidence>
<dbReference type="Ensembl" id="ENSSTUT00000109615.1">
    <property type="protein sequence ID" value="ENSSTUP00000102202.1"/>
    <property type="gene ID" value="ENSSTUG00000045386.1"/>
</dbReference>
<feature type="transmembrane region" description="Helical" evidence="7">
    <location>
        <begin position="12"/>
        <end position="32"/>
    </location>
</feature>
<dbReference type="Gene3D" id="2.70.170.10">
    <property type="entry name" value="Neurotransmitter-gated ion-channel ligand-binding domain"/>
    <property type="match status" value="2"/>
</dbReference>
<dbReference type="Pfam" id="PF02932">
    <property type="entry name" value="Neur_chan_memb"/>
    <property type="match status" value="1"/>
</dbReference>
<keyword evidence="7" id="KW-0407">Ion channel</keyword>
<dbReference type="InterPro" id="IPR036719">
    <property type="entry name" value="Neuro-gated_channel_TM_sf"/>
</dbReference>
<keyword evidence="2 7" id="KW-0812">Transmembrane</keyword>
<dbReference type="GO" id="GO:0042391">
    <property type="term" value="P:regulation of membrane potential"/>
    <property type="evidence" value="ECO:0007669"/>
    <property type="project" value="UniProtKB-ARBA"/>
</dbReference>
<dbReference type="AlphaFoldDB" id="A0A674E1N2"/>
<organism evidence="10 11">
    <name type="scientific">Salmo trutta</name>
    <name type="common">Brown trout</name>
    <dbReference type="NCBI Taxonomy" id="8032"/>
    <lineage>
        <taxon>Eukaryota</taxon>
        <taxon>Metazoa</taxon>
        <taxon>Chordata</taxon>
        <taxon>Craniata</taxon>
        <taxon>Vertebrata</taxon>
        <taxon>Euteleostomi</taxon>
        <taxon>Actinopterygii</taxon>
        <taxon>Neopterygii</taxon>
        <taxon>Teleostei</taxon>
        <taxon>Protacanthopterygii</taxon>
        <taxon>Salmoniformes</taxon>
        <taxon>Salmonidae</taxon>
        <taxon>Salmoninae</taxon>
        <taxon>Salmo</taxon>
    </lineage>
</organism>
<keyword evidence="7" id="KW-0406">Ion transport</keyword>
<dbReference type="GO" id="GO:0005230">
    <property type="term" value="F:extracellular ligand-gated monoatomic ion channel activity"/>
    <property type="evidence" value="ECO:0007669"/>
    <property type="project" value="InterPro"/>
</dbReference>
<feature type="transmembrane region" description="Helical" evidence="7">
    <location>
        <begin position="44"/>
        <end position="66"/>
    </location>
</feature>
<dbReference type="Proteomes" id="UP000472277">
    <property type="component" value="Chromosome 15"/>
</dbReference>
<proteinExistence type="inferred from homology"/>
<sequence length="588" mass="66543">MIFAWPGTPLSILASRLSVCLTTQCGFLTLSLRTSESVEEGFQFIFLLAFLLILISLLLWHCYVFTNRLLNSFDRPLYPFLPPPLFPSSVPSPLSPLLCSIDGKFDVAYYANVLIYSSGYMYWLPPAIYRSTCAIEITYFPFDYQNCTLVFRSQTYSANELEIILAVDTETEQPIEWVDIDPEAFTGIHTLMLQCFVFMDLNKFYFKTYYPPLIVFHYYSGSACVTQIQYMKLCSSSKSICSSTPICKQLTQPVNRSNPNEMASTHPSVFVSNLLENGEWAIKHRPARKLINSRYTPDDLEYQEISFNLVIQRKPLFYIINIILPCSLISSLVVLAYFLPAQAGGQKLTVAISVLLAQTVFLFLIAQKVPETSLNVPLIGKYLIFVMSVTTLIATNQIVVLNISLRSPNTHTMSHTIKHVFLELVPRFLGMDPLVDDGEAEAEVNGVRERRRSSFGLMQRAEEYVLKQPRSEMMFDKQRERHGLTRSFVDGIDVSTTASLYKSLAQAAPEIKECVDACNFITESTKQANDIGSEMESWVLIGKMIDKVCFWVAMALFSIGTVAIFLTGHFNSVPDFPFPGENKRYLPS</sequence>
<dbReference type="SUPFAM" id="SSF90112">
    <property type="entry name" value="Neurotransmitter-gated ion-channel transmembrane pore"/>
    <property type="match status" value="1"/>
</dbReference>
<feature type="domain" description="Neurotransmitter-gated ion-channel transmembrane" evidence="9">
    <location>
        <begin position="322"/>
        <end position="565"/>
    </location>
</feature>
<dbReference type="FunFam" id="1.20.58.390:FF:000010">
    <property type="entry name" value="Nicotinic acetylcholine receptor subunit epsilon"/>
    <property type="match status" value="1"/>
</dbReference>
<dbReference type="CDD" id="cd19064">
    <property type="entry name" value="LGIC_TM_nAChR"/>
    <property type="match status" value="1"/>
</dbReference>
<evidence type="ECO:0000256" key="2">
    <source>
        <dbReference type="ARBA" id="ARBA00022692"/>
    </source>
</evidence>
<dbReference type="InParanoid" id="A0A674E1N2"/>
<evidence type="ECO:0000259" key="8">
    <source>
        <dbReference type="Pfam" id="PF02931"/>
    </source>
</evidence>
<evidence type="ECO:0000259" key="9">
    <source>
        <dbReference type="Pfam" id="PF02932"/>
    </source>
</evidence>
<keyword evidence="7" id="KW-0813">Transport</keyword>
<protein>
    <recommendedName>
        <fullName evidence="6">Acetylcholine receptor subunit epsilon</fullName>
    </recommendedName>
</protein>
<evidence type="ECO:0000256" key="6">
    <source>
        <dbReference type="ARBA" id="ARBA00039794"/>
    </source>
</evidence>
<comment type="subcellular location">
    <subcellularLocation>
        <location evidence="1">Membrane</location>
        <topology evidence="1">Multi-pass membrane protein</topology>
    </subcellularLocation>
</comment>
<dbReference type="InterPro" id="IPR006201">
    <property type="entry name" value="Neur_channel"/>
</dbReference>
<feature type="transmembrane region" description="Helical" evidence="7">
    <location>
        <begin position="548"/>
        <end position="570"/>
    </location>
</feature>
<evidence type="ECO:0000256" key="3">
    <source>
        <dbReference type="ARBA" id="ARBA00022989"/>
    </source>
</evidence>
<evidence type="ECO:0000313" key="11">
    <source>
        <dbReference type="Proteomes" id="UP000472277"/>
    </source>
</evidence>
<dbReference type="InterPro" id="IPR018000">
    <property type="entry name" value="Neurotransmitter_ion_chnl_CS"/>
</dbReference>
<gene>
    <name evidence="10" type="primary">CHRNE</name>
    <name evidence="10" type="synonym">LOC115148969</name>
</gene>
<dbReference type="PROSITE" id="PS00236">
    <property type="entry name" value="NEUROTR_ION_CHANNEL"/>
    <property type="match status" value="1"/>
</dbReference>
<reference evidence="10" key="2">
    <citation type="submission" date="2025-09" db="UniProtKB">
        <authorList>
            <consortium name="Ensembl"/>
        </authorList>
    </citation>
    <scope>IDENTIFICATION</scope>
</reference>
<feature type="transmembrane region" description="Helical" evidence="7">
    <location>
        <begin position="350"/>
        <end position="370"/>
    </location>
</feature>
<evidence type="ECO:0000256" key="1">
    <source>
        <dbReference type="ARBA" id="ARBA00004141"/>
    </source>
</evidence>
<evidence type="ECO:0000256" key="7">
    <source>
        <dbReference type="RuleBase" id="RU000687"/>
    </source>
</evidence>
<feature type="transmembrane region" description="Helical" evidence="7">
    <location>
        <begin position="382"/>
        <end position="405"/>
    </location>
</feature>
<accession>A0A674E1N2</accession>
<dbReference type="InterPro" id="IPR036734">
    <property type="entry name" value="Neur_chan_lig-bd_sf"/>
</dbReference>
<dbReference type="GO" id="GO:0004888">
    <property type="term" value="F:transmembrane signaling receptor activity"/>
    <property type="evidence" value="ECO:0007669"/>
    <property type="project" value="InterPro"/>
</dbReference>
<dbReference type="GO" id="GO:0016020">
    <property type="term" value="C:membrane"/>
    <property type="evidence" value="ECO:0007669"/>
    <property type="project" value="UniProtKB-SubCell"/>
</dbReference>
<reference evidence="10" key="1">
    <citation type="submission" date="2025-08" db="UniProtKB">
        <authorList>
            <consortium name="Ensembl"/>
        </authorList>
    </citation>
    <scope>IDENTIFICATION</scope>
</reference>
<keyword evidence="4 7" id="KW-0472">Membrane</keyword>
<evidence type="ECO:0000256" key="4">
    <source>
        <dbReference type="ARBA" id="ARBA00023136"/>
    </source>
</evidence>
<dbReference type="PANTHER" id="PTHR18945">
    <property type="entry name" value="NEUROTRANSMITTER GATED ION CHANNEL"/>
    <property type="match status" value="1"/>
</dbReference>
<dbReference type="Gene3D" id="1.20.58.390">
    <property type="entry name" value="Neurotransmitter-gated ion-channel transmembrane domain"/>
    <property type="match status" value="2"/>
</dbReference>
<dbReference type="InterPro" id="IPR006202">
    <property type="entry name" value="Neur_chan_lig-bd"/>
</dbReference>
<feature type="domain" description="Neurotransmitter-gated ion-channel ligand-binding" evidence="8">
    <location>
        <begin position="100"/>
        <end position="187"/>
    </location>
</feature>
<dbReference type="GeneTree" id="ENSGT00940000160933"/>
<dbReference type="FunFam" id="1.20.58.390:FF:000048">
    <property type="entry name" value="Cholinergic receptor nicotinic epsilon subunit"/>
    <property type="match status" value="1"/>
</dbReference>
<comment type="caution">
    <text evidence="7">Lacks conserved residue(s) required for the propagation of feature annotation.</text>
</comment>
<keyword evidence="3 7" id="KW-1133">Transmembrane helix</keyword>
<comment type="similarity">
    <text evidence="5">Belongs to the ligand-gated ion channel (TC 1.A.9) family. Acetylcholine receptor (TC 1.A.9.1) subfamily. Epsilon/CHRNE sub-subfamily.</text>
</comment>
<dbReference type="SUPFAM" id="SSF63712">
    <property type="entry name" value="Nicotinic receptor ligand binding domain-like"/>
    <property type="match status" value="1"/>
</dbReference>
<keyword evidence="11" id="KW-1185">Reference proteome</keyword>